<evidence type="ECO:0000313" key="1">
    <source>
        <dbReference type="WBParaSite" id="ECPE_0001823501-mRNA-1"/>
    </source>
</evidence>
<proteinExistence type="predicted"/>
<organism evidence="1">
    <name type="scientific">Echinostoma caproni</name>
    <dbReference type="NCBI Taxonomy" id="27848"/>
    <lineage>
        <taxon>Eukaryota</taxon>
        <taxon>Metazoa</taxon>
        <taxon>Spiralia</taxon>
        <taxon>Lophotrochozoa</taxon>
        <taxon>Platyhelminthes</taxon>
        <taxon>Trematoda</taxon>
        <taxon>Digenea</taxon>
        <taxon>Plagiorchiida</taxon>
        <taxon>Echinostomata</taxon>
        <taxon>Echinostomatoidea</taxon>
        <taxon>Echinostomatidae</taxon>
        <taxon>Echinostoma</taxon>
    </lineage>
</organism>
<sequence>LVDCPEDEYDPPDGEWADSTPVFNYEFELERQFLADPKKKKMEVHKMSNVTTLPED</sequence>
<protein>
    <submittedName>
        <fullName evidence="1">AGC-kinase C-terminal domain-containing protein</fullName>
    </submittedName>
</protein>
<accession>A0A183BG50</accession>
<dbReference type="AlphaFoldDB" id="A0A183BG50"/>
<reference evidence="1" key="1">
    <citation type="submission" date="2016-06" db="UniProtKB">
        <authorList>
            <consortium name="WormBaseParasite"/>
        </authorList>
    </citation>
    <scope>IDENTIFICATION</scope>
</reference>
<dbReference type="WBParaSite" id="ECPE_0001823501-mRNA-1">
    <property type="protein sequence ID" value="ECPE_0001823501-mRNA-1"/>
    <property type="gene ID" value="ECPE_0001823501"/>
</dbReference>
<name>A0A183BG50_9TREM</name>